<dbReference type="SMART" id="SM00962">
    <property type="entry name" value="SRP54"/>
    <property type="match status" value="1"/>
</dbReference>
<dbReference type="GO" id="GO:0006614">
    <property type="term" value="P:SRP-dependent cotranslational protein targeting to membrane"/>
    <property type="evidence" value="ECO:0007669"/>
    <property type="project" value="UniProtKB-UniRule"/>
</dbReference>
<dbReference type="GO" id="GO:0003924">
    <property type="term" value="F:GTPase activity"/>
    <property type="evidence" value="ECO:0007669"/>
    <property type="project" value="UniProtKB-UniRule"/>
</dbReference>
<dbReference type="AlphaFoldDB" id="A0A370K531"/>
<dbReference type="GO" id="GO:0005886">
    <property type="term" value="C:plasma membrane"/>
    <property type="evidence" value="ECO:0007669"/>
    <property type="project" value="UniProtKB-SubCell"/>
</dbReference>
<dbReference type="PANTHER" id="PTHR43134">
    <property type="entry name" value="SIGNAL RECOGNITION PARTICLE RECEPTOR SUBUNIT ALPHA"/>
    <property type="match status" value="1"/>
</dbReference>
<dbReference type="RefSeq" id="WP_114826061.1">
    <property type="nucleotide sequence ID" value="NZ_QQSY01000004.1"/>
</dbReference>
<keyword evidence="4" id="KW-0813">Transport</keyword>
<dbReference type="SMART" id="SM00382">
    <property type="entry name" value="AAA"/>
    <property type="match status" value="1"/>
</dbReference>
<evidence type="ECO:0000256" key="6">
    <source>
        <dbReference type="ARBA" id="ARBA00022741"/>
    </source>
</evidence>
<evidence type="ECO:0000256" key="13">
    <source>
        <dbReference type="NCBIfam" id="TIGR03499"/>
    </source>
</evidence>
<keyword evidence="9" id="KW-0342">GTP-binding</keyword>
<keyword evidence="17" id="KW-0969">Cilium</keyword>
<evidence type="ECO:0000256" key="11">
    <source>
        <dbReference type="ARBA" id="ARBA00023225"/>
    </source>
</evidence>
<proteinExistence type="inferred from homology"/>
<dbReference type="InterPro" id="IPR020006">
    <property type="entry name" value="FlhF"/>
</dbReference>
<dbReference type="Pfam" id="PF00448">
    <property type="entry name" value="SRP54"/>
    <property type="match status" value="1"/>
</dbReference>
<dbReference type="GO" id="GO:0005525">
    <property type="term" value="F:GTP binding"/>
    <property type="evidence" value="ECO:0007669"/>
    <property type="project" value="UniProtKB-UniRule"/>
</dbReference>
<dbReference type="CDD" id="cd17873">
    <property type="entry name" value="FlhF"/>
    <property type="match status" value="1"/>
</dbReference>
<comment type="function">
    <text evidence="12">Necessary for flagellar biosynthesis. May be involved in translocation of the flagellum.</text>
</comment>
<keyword evidence="6" id="KW-0547">Nucleotide-binding</keyword>
<dbReference type="FunFam" id="3.40.50.300:FF:000695">
    <property type="entry name" value="Flagellar biosynthesis regulator FlhF"/>
    <property type="match status" value="1"/>
</dbReference>
<dbReference type="OrthoDB" id="9778554at2"/>
<feature type="region of interest" description="Disordered" evidence="14">
    <location>
        <begin position="61"/>
        <end position="98"/>
    </location>
</feature>
<keyword evidence="17" id="KW-0282">Flagellum</keyword>
<keyword evidence="5" id="KW-1003">Cell membrane</keyword>
<evidence type="ECO:0000256" key="4">
    <source>
        <dbReference type="ARBA" id="ARBA00022448"/>
    </source>
</evidence>
<evidence type="ECO:0000259" key="16">
    <source>
        <dbReference type="SMART" id="SM00962"/>
    </source>
</evidence>
<dbReference type="GO" id="GO:0015031">
    <property type="term" value="P:protein transport"/>
    <property type="evidence" value="ECO:0007669"/>
    <property type="project" value="UniProtKB-KW"/>
</dbReference>
<keyword evidence="17" id="KW-0966">Cell projection</keyword>
<dbReference type="InterPro" id="IPR003593">
    <property type="entry name" value="AAA+_ATPase"/>
</dbReference>
<gene>
    <name evidence="17" type="primary">flhF</name>
    <name evidence="17" type="ORF">DVT68_15820</name>
</gene>
<comment type="subcellular location">
    <subcellularLocation>
        <location evidence="1">Cell membrane</location>
        <topology evidence="1">Peripheral membrane protein</topology>
        <orientation evidence="1">Cytoplasmic side</orientation>
    </subcellularLocation>
</comment>
<dbReference type="NCBIfam" id="TIGR03499">
    <property type="entry name" value="FlhF"/>
    <property type="match status" value="1"/>
</dbReference>
<dbReference type="PANTHER" id="PTHR43134:SF3">
    <property type="entry name" value="FLAGELLAR BIOSYNTHESIS PROTEIN FLHF"/>
    <property type="match status" value="1"/>
</dbReference>
<dbReference type="Proteomes" id="UP000254711">
    <property type="component" value="Unassembled WGS sequence"/>
</dbReference>
<protein>
    <recommendedName>
        <fullName evidence="3 13">Flagellar biosynthesis protein FlhF</fullName>
    </recommendedName>
</protein>
<organism evidence="17 18">
    <name type="scientific">Dyella solisilvae</name>
    <dbReference type="NCBI Taxonomy" id="1920168"/>
    <lineage>
        <taxon>Bacteria</taxon>
        <taxon>Pseudomonadati</taxon>
        <taxon>Pseudomonadota</taxon>
        <taxon>Gammaproteobacteria</taxon>
        <taxon>Lysobacterales</taxon>
        <taxon>Rhodanobacteraceae</taxon>
        <taxon>Dyella</taxon>
    </lineage>
</organism>
<evidence type="ECO:0000256" key="7">
    <source>
        <dbReference type="ARBA" id="ARBA00022795"/>
    </source>
</evidence>
<dbReference type="InterPro" id="IPR027417">
    <property type="entry name" value="P-loop_NTPase"/>
</dbReference>
<dbReference type="InterPro" id="IPR000897">
    <property type="entry name" value="SRP54_GTPase_dom"/>
</dbReference>
<comment type="similarity">
    <text evidence="2">Belongs to the GTP-binding SRP family.</text>
</comment>
<evidence type="ECO:0000256" key="3">
    <source>
        <dbReference type="ARBA" id="ARBA00014919"/>
    </source>
</evidence>
<dbReference type="EMBL" id="QQSY01000004">
    <property type="protein sequence ID" value="RDI97744.1"/>
    <property type="molecule type" value="Genomic_DNA"/>
</dbReference>
<keyword evidence="8" id="KW-0653">Protein transport</keyword>
<feature type="domain" description="AAA+ ATPase" evidence="15">
    <location>
        <begin position="260"/>
        <end position="405"/>
    </location>
</feature>
<evidence type="ECO:0000256" key="5">
    <source>
        <dbReference type="ARBA" id="ARBA00022475"/>
    </source>
</evidence>
<evidence type="ECO:0000313" key="18">
    <source>
        <dbReference type="Proteomes" id="UP000254711"/>
    </source>
</evidence>
<name>A0A370K531_9GAMM</name>
<dbReference type="GO" id="GO:0005047">
    <property type="term" value="F:signal recognition particle binding"/>
    <property type="evidence" value="ECO:0007669"/>
    <property type="project" value="TreeGrafter"/>
</dbReference>
<feature type="compositionally biased region" description="Low complexity" evidence="14">
    <location>
        <begin position="67"/>
        <end position="78"/>
    </location>
</feature>
<dbReference type="Gene3D" id="3.40.50.300">
    <property type="entry name" value="P-loop containing nucleotide triphosphate hydrolases"/>
    <property type="match status" value="1"/>
</dbReference>
<dbReference type="SUPFAM" id="SSF52540">
    <property type="entry name" value="P-loop containing nucleoside triphosphate hydrolases"/>
    <property type="match status" value="1"/>
</dbReference>
<evidence type="ECO:0000256" key="1">
    <source>
        <dbReference type="ARBA" id="ARBA00004413"/>
    </source>
</evidence>
<evidence type="ECO:0000256" key="12">
    <source>
        <dbReference type="ARBA" id="ARBA00025337"/>
    </source>
</evidence>
<keyword evidence="11" id="KW-1006">Bacterial flagellum protein export</keyword>
<evidence type="ECO:0000256" key="10">
    <source>
        <dbReference type="ARBA" id="ARBA00023136"/>
    </source>
</evidence>
<evidence type="ECO:0000313" key="17">
    <source>
        <dbReference type="EMBL" id="RDI97744.1"/>
    </source>
</evidence>
<keyword evidence="10" id="KW-0472">Membrane</keyword>
<sequence length="476" mass="51207">MKIKRFVAADMRQAMREVREDQGPDAVILSTRRLEEGIEIIAAVDFDEALVREAARHGAPLPVESRTAPPTAEDAPTPIRRADALPPPLPPGHRHEDDGVTVTLSRRAPLPPRIEVTPAAAARAESPQPPTANRFEATQPVAAAATGPTPAAPAADVEAPIHPLLERALQDTARVRAELGSLRDLLETQLSSLIWNDMERRHPMRARVLREMTRLGIEPDVARRLADELPPNINAEQARYLPLGMLSRSLSIGRREESDRQGVVALVGPTGVGKTTTLAKLAARAVMRHGASQVALVSTDHYRIGAAAQLEHYGRLLGVRVYPAYDADSLRQVLTLLRGCHTVLVDTAGLAGNDPRLAEQLKVLGDGGDLRACLVLAANAHASSLDEAVRAYLPVRPHACILTKLDEAPNLGGALSVLIRHRLALDYITDGQRVPEDIATADARVLVCRAAQVLKGNHPADDDAMAERFGLAVANA</sequence>
<reference evidence="17 18" key="1">
    <citation type="submission" date="2018-07" db="EMBL/GenBank/DDBJ databases">
        <title>Dyella solisilvae sp. nov., isolated from the pine and broad-leaved mixed forest soil.</title>
        <authorList>
            <person name="Gao Z."/>
            <person name="Qiu L."/>
        </authorList>
    </citation>
    <scope>NUCLEOTIDE SEQUENCE [LARGE SCALE GENOMIC DNA]</scope>
    <source>
        <strain evidence="17 18">DHG54</strain>
    </source>
</reference>
<feature type="domain" description="SRP54-type proteins GTP-binding" evidence="16">
    <location>
        <begin position="261"/>
        <end position="452"/>
    </location>
</feature>
<evidence type="ECO:0000256" key="14">
    <source>
        <dbReference type="SAM" id="MobiDB-lite"/>
    </source>
</evidence>
<evidence type="ECO:0000259" key="15">
    <source>
        <dbReference type="SMART" id="SM00382"/>
    </source>
</evidence>
<keyword evidence="18" id="KW-1185">Reference proteome</keyword>
<evidence type="ECO:0000256" key="2">
    <source>
        <dbReference type="ARBA" id="ARBA00008531"/>
    </source>
</evidence>
<dbReference type="GO" id="GO:0044781">
    <property type="term" value="P:bacterial-type flagellum organization"/>
    <property type="evidence" value="ECO:0007669"/>
    <property type="project" value="UniProtKB-UniRule"/>
</dbReference>
<keyword evidence="7" id="KW-1005">Bacterial flagellum biogenesis</keyword>
<comment type="caution">
    <text evidence="17">The sequence shown here is derived from an EMBL/GenBank/DDBJ whole genome shotgun (WGS) entry which is preliminary data.</text>
</comment>
<evidence type="ECO:0000256" key="8">
    <source>
        <dbReference type="ARBA" id="ARBA00022927"/>
    </source>
</evidence>
<dbReference type="InterPro" id="IPR047040">
    <property type="entry name" value="FlhF__GTPase_dom"/>
</dbReference>
<evidence type="ECO:0000256" key="9">
    <source>
        <dbReference type="ARBA" id="ARBA00023134"/>
    </source>
</evidence>
<accession>A0A370K531</accession>